<name>A0A420Y5Y5_9PEZI</name>
<dbReference type="Proteomes" id="UP000275385">
    <property type="component" value="Unassembled WGS sequence"/>
</dbReference>
<feature type="disulfide bond" evidence="9">
    <location>
        <begin position="72"/>
        <end position="79"/>
    </location>
</feature>
<evidence type="ECO:0000313" key="12">
    <source>
        <dbReference type="EMBL" id="RKU43292.1"/>
    </source>
</evidence>
<evidence type="ECO:0000256" key="5">
    <source>
        <dbReference type="ARBA" id="ARBA00022622"/>
    </source>
</evidence>
<evidence type="ECO:0000256" key="2">
    <source>
        <dbReference type="ARBA" id="ARBA00004613"/>
    </source>
</evidence>
<dbReference type="OrthoDB" id="3065412at2759"/>
<keyword evidence="4" id="KW-0964">Secreted</keyword>
<feature type="signal peptide" evidence="10">
    <location>
        <begin position="1"/>
        <end position="17"/>
    </location>
</feature>
<feature type="chain" id="PRO_5019254798" description="CFEM domain-containing protein" evidence="10">
    <location>
        <begin position="18"/>
        <end position="180"/>
    </location>
</feature>
<keyword evidence="7 9" id="KW-1015">Disulfide bond</keyword>
<dbReference type="EMBL" id="QVQW01000045">
    <property type="protein sequence ID" value="RKU43292.1"/>
    <property type="molecule type" value="Genomic_DNA"/>
</dbReference>
<dbReference type="InterPro" id="IPR008427">
    <property type="entry name" value="Extracellular_membr_CFEM_dom"/>
</dbReference>
<evidence type="ECO:0000256" key="9">
    <source>
        <dbReference type="PROSITE-ProRule" id="PRU01356"/>
    </source>
</evidence>
<keyword evidence="9" id="KW-0349">Heme</keyword>
<gene>
    <name evidence="12" type="ORF">DL546_006725</name>
</gene>
<evidence type="ECO:0000313" key="13">
    <source>
        <dbReference type="Proteomes" id="UP000275385"/>
    </source>
</evidence>
<comment type="caution">
    <text evidence="12">The sequence shown here is derived from an EMBL/GenBank/DDBJ whole genome shotgun (WGS) entry which is preliminary data.</text>
</comment>
<dbReference type="GO" id="GO:0005576">
    <property type="term" value="C:extracellular region"/>
    <property type="evidence" value="ECO:0007669"/>
    <property type="project" value="UniProtKB-SubCell"/>
</dbReference>
<keyword evidence="13" id="KW-1185">Reference proteome</keyword>
<keyword evidence="8" id="KW-0449">Lipoprotein</keyword>
<reference evidence="12 13" key="1">
    <citation type="submission" date="2018-08" db="EMBL/GenBank/DDBJ databases">
        <title>Draft genome of the lignicolous fungus Coniochaeta pulveracea.</title>
        <authorList>
            <person name="Borstlap C.J."/>
            <person name="De Witt R.N."/>
            <person name="Botha A."/>
            <person name="Volschenk H."/>
        </authorList>
    </citation>
    <scope>NUCLEOTIDE SEQUENCE [LARGE SCALE GENOMIC DNA]</scope>
    <source>
        <strain evidence="12 13">CAB683</strain>
    </source>
</reference>
<dbReference type="Pfam" id="PF05730">
    <property type="entry name" value="CFEM"/>
    <property type="match status" value="1"/>
</dbReference>
<dbReference type="STRING" id="177199.A0A420Y5Y5"/>
<comment type="subcellular location">
    <subcellularLocation>
        <location evidence="1">Membrane</location>
        <topology evidence="1">Lipid-anchor</topology>
        <topology evidence="1">GPI-anchor</topology>
    </subcellularLocation>
    <subcellularLocation>
        <location evidence="2">Secreted</location>
    </subcellularLocation>
</comment>
<dbReference type="PROSITE" id="PS52012">
    <property type="entry name" value="CFEM"/>
    <property type="match status" value="1"/>
</dbReference>
<proteinExistence type="inferred from homology"/>
<keyword evidence="9" id="KW-0479">Metal-binding</keyword>
<feature type="binding site" description="axial binding residue" evidence="9">
    <location>
        <position position="76"/>
    </location>
    <ligand>
        <name>heme</name>
        <dbReference type="ChEBI" id="CHEBI:30413"/>
    </ligand>
    <ligandPart>
        <name>Fe</name>
        <dbReference type="ChEBI" id="CHEBI:18248"/>
    </ligandPart>
</feature>
<evidence type="ECO:0000256" key="7">
    <source>
        <dbReference type="ARBA" id="ARBA00023157"/>
    </source>
</evidence>
<accession>A0A420Y5Y5</accession>
<dbReference type="GO" id="GO:0046872">
    <property type="term" value="F:metal ion binding"/>
    <property type="evidence" value="ECO:0007669"/>
    <property type="project" value="UniProtKB-UniRule"/>
</dbReference>
<feature type="domain" description="CFEM" evidence="11">
    <location>
        <begin position="30"/>
        <end position="144"/>
    </location>
</feature>
<comment type="caution">
    <text evidence="9">Lacks conserved residue(s) required for the propagation of feature annotation.</text>
</comment>
<keyword evidence="5" id="KW-0472">Membrane</keyword>
<evidence type="ECO:0000259" key="11">
    <source>
        <dbReference type="PROSITE" id="PS52012"/>
    </source>
</evidence>
<comment type="similarity">
    <text evidence="3">Belongs to the RBT5 family.</text>
</comment>
<dbReference type="GO" id="GO:0098552">
    <property type="term" value="C:side of membrane"/>
    <property type="evidence" value="ECO:0007669"/>
    <property type="project" value="UniProtKB-KW"/>
</dbReference>
<evidence type="ECO:0000256" key="4">
    <source>
        <dbReference type="ARBA" id="ARBA00022525"/>
    </source>
</evidence>
<keyword evidence="5" id="KW-0325">Glycoprotein</keyword>
<evidence type="ECO:0000256" key="8">
    <source>
        <dbReference type="ARBA" id="ARBA00023288"/>
    </source>
</evidence>
<keyword evidence="5" id="KW-0336">GPI-anchor</keyword>
<organism evidence="12 13">
    <name type="scientific">Coniochaeta pulveracea</name>
    <dbReference type="NCBI Taxonomy" id="177199"/>
    <lineage>
        <taxon>Eukaryota</taxon>
        <taxon>Fungi</taxon>
        <taxon>Dikarya</taxon>
        <taxon>Ascomycota</taxon>
        <taxon>Pezizomycotina</taxon>
        <taxon>Sordariomycetes</taxon>
        <taxon>Sordariomycetidae</taxon>
        <taxon>Coniochaetales</taxon>
        <taxon>Coniochaetaceae</taxon>
        <taxon>Coniochaeta</taxon>
    </lineage>
</organism>
<evidence type="ECO:0000256" key="3">
    <source>
        <dbReference type="ARBA" id="ARBA00010031"/>
    </source>
</evidence>
<evidence type="ECO:0000256" key="6">
    <source>
        <dbReference type="ARBA" id="ARBA00022729"/>
    </source>
</evidence>
<dbReference type="SMART" id="SM00747">
    <property type="entry name" value="CFEM"/>
    <property type="match status" value="1"/>
</dbReference>
<keyword evidence="6 10" id="KW-0732">Signal</keyword>
<evidence type="ECO:0000256" key="10">
    <source>
        <dbReference type="SAM" id="SignalP"/>
    </source>
</evidence>
<dbReference type="AlphaFoldDB" id="A0A420Y5Y5"/>
<keyword evidence="9" id="KW-0408">Iron</keyword>
<evidence type="ECO:0000256" key="1">
    <source>
        <dbReference type="ARBA" id="ARBA00004589"/>
    </source>
</evidence>
<sequence length="180" mass="17340">MRFSLISLPLLLGATTAQVTGITSPTITAASTSTPSTTSSSASTTTDLASLVALLPTCALSCFVTAAKDISCAPTDFSCLCSSASALVTKIGPCIYISSGCSSSDISNVTSLAPKICSAVNKNATGAAVSAASSIVSTALATVTGTQTASGNGAARTEGAVMGYGIGVLGGGLALALMGL</sequence>
<protein>
    <recommendedName>
        <fullName evidence="11">CFEM domain-containing protein</fullName>
    </recommendedName>
</protein>